<proteinExistence type="inferred from homology"/>
<evidence type="ECO:0000256" key="2">
    <source>
        <dbReference type="ARBA" id="ARBA00022676"/>
    </source>
</evidence>
<accession>A0A1N7INA8</accession>
<name>A0A1N7INA8_9CORY</name>
<dbReference type="GO" id="GO:0016757">
    <property type="term" value="F:glycosyltransferase activity"/>
    <property type="evidence" value="ECO:0007669"/>
    <property type="project" value="UniProtKB-KW"/>
</dbReference>
<dbReference type="Proteomes" id="UP000186292">
    <property type="component" value="Unassembled WGS sequence"/>
</dbReference>
<reference evidence="7" key="1">
    <citation type="submission" date="2017-01" db="EMBL/GenBank/DDBJ databases">
        <authorList>
            <person name="Varghese N."/>
            <person name="Submissions S."/>
        </authorList>
    </citation>
    <scope>NUCLEOTIDE SEQUENCE [LARGE SCALE GENOMIC DNA]</scope>
    <source>
        <strain evidence="7">DSM 44531</strain>
    </source>
</reference>
<dbReference type="PANTHER" id="PTHR43685">
    <property type="entry name" value="GLYCOSYLTRANSFERASE"/>
    <property type="match status" value="1"/>
</dbReference>
<evidence type="ECO:0000259" key="5">
    <source>
        <dbReference type="Pfam" id="PF00535"/>
    </source>
</evidence>
<dbReference type="AlphaFoldDB" id="A0A1N7INA8"/>
<feature type="region of interest" description="Disordered" evidence="4">
    <location>
        <begin position="1"/>
        <end position="24"/>
    </location>
</feature>
<evidence type="ECO:0000313" key="6">
    <source>
        <dbReference type="EMBL" id="SIS38578.1"/>
    </source>
</evidence>
<comment type="similarity">
    <text evidence="1">Belongs to the glycosyltransferase 2 family.</text>
</comment>
<dbReference type="InterPro" id="IPR050834">
    <property type="entry name" value="Glycosyltransf_2"/>
</dbReference>
<organism evidence="6 7">
    <name type="scientific">Corynebacterium appendicis CIP 107643</name>
    <dbReference type="NCBI Taxonomy" id="1161099"/>
    <lineage>
        <taxon>Bacteria</taxon>
        <taxon>Bacillati</taxon>
        <taxon>Actinomycetota</taxon>
        <taxon>Actinomycetes</taxon>
        <taxon>Mycobacteriales</taxon>
        <taxon>Corynebacteriaceae</taxon>
        <taxon>Corynebacterium</taxon>
    </lineage>
</organism>
<dbReference type="Pfam" id="PF00535">
    <property type="entry name" value="Glycos_transf_2"/>
    <property type="match status" value="1"/>
</dbReference>
<evidence type="ECO:0000256" key="4">
    <source>
        <dbReference type="SAM" id="MobiDB-lite"/>
    </source>
</evidence>
<dbReference type="EMBL" id="FTOF01000001">
    <property type="protein sequence ID" value="SIS38578.1"/>
    <property type="molecule type" value="Genomic_DNA"/>
</dbReference>
<dbReference type="InterPro" id="IPR029044">
    <property type="entry name" value="Nucleotide-diphossugar_trans"/>
</dbReference>
<sequence length="288" mass="32077">MTSTPDFRPAQGPGQRPEPQPDLRPGAVTVLMSVYRNTTAEQLKHALDSIEAQTRPPERVLVVRDGPVGGDVDKLLASVDTVTLPENRGLGTALREGLAEVDTEFVARLDSDDAAYPERLEKQLAFMAAHPEIAVVGTAMQEFDGDTLGSVRRLPETHDAIARYATINSPLNHPSVLMRTADVRKVGGYRPMHNMEDYDLWARLIAGGKKLHNLPEPLTYFRVGDAQMKRRTTPETRRAERAMQRALVSYGLVSRPRAAANYVARNLYRALPLGVMRRVYSRLFHRGD</sequence>
<dbReference type="STRING" id="1161099.SAMN05444817_101107"/>
<keyword evidence="3 6" id="KW-0808">Transferase</keyword>
<feature type="domain" description="Glycosyltransferase 2-like" evidence="5">
    <location>
        <begin position="29"/>
        <end position="167"/>
    </location>
</feature>
<evidence type="ECO:0000256" key="3">
    <source>
        <dbReference type="ARBA" id="ARBA00022679"/>
    </source>
</evidence>
<gene>
    <name evidence="6" type="ORF">SAMN05444817_101107</name>
</gene>
<keyword evidence="7" id="KW-1185">Reference proteome</keyword>
<keyword evidence="2" id="KW-0328">Glycosyltransferase</keyword>
<protein>
    <submittedName>
        <fullName evidence="6">Glycosyl transferase family 2</fullName>
    </submittedName>
</protein>
<dbReference type="InterPro" id="IPR001173">
    <property type="entry name" value="Glyco_trans_2-like"/>
</dbReference>
<dbReference type="Gene3D" id="3.90.550.10">
    <property type="entry name" value="Spore Coat Polysaccharide Biosynthesis Protein SpsA, Chain A"/>
    <property type="match status" value="1"/>
</dbReference>
<dbReference type="RefSeq" id="WP_327077535.1">
    <property type="nucleotide sequence ID" value="NZ_CP046976.1"/>
</dbReference>
<dbReference type="PANTHER" id="PTHR43685:SF5">
    <property type="entry name" value="GLYCOSYLTRANSFERASE EPSE-RELATED"/>
    <property type="match status" value="1"/>
</dbReference>
<evidence type="ECO:0000313" key="7">
    <source>
        <dbReference type="Proteomes" id="UP000186292"/>
    </source>
</evidence>
<evidence type="ECO:0000256" key="1">
    <source>
        <dbReference type="ARBA" id="ARBA00006739"/>
    </source>
</evidence>
<dbReference type="SUPFAM" id="SSF53448">
    <property type="entry name" value="Nucleotide-diphospho-sugar transferases"/>
    <property type="match status" value="1"/>
</dbReference>